<dbReference type="InterPro" id="IPR019734">
    <property type="entry name" value="TPR_rpt"/>
</dbReference>
<evidence type="ECO:0000256" key="2">
    <source>
        <dbReference type="ARBA" id="ARBA00022737"/>
    </source>
</evidence>
<dbReference type="GO" id="GO:0009279">
    <property type="term" value="C:cell outer membrane"/>
    <property type="evidence" value="ECO:0007669"/>
    <property type="project" value="TreeGrafter"/>
</dbReference>
<dbReference type="AlphaFoldDB" id="A0A926S6L8"/>
<dbReference type="PANTHER" id="PTHR44858:SF1">
    <property type="entry name" value="UDP-N-ACETYLGLUCOSAMINE--PEPTIDE N-ACETYLGLUCOSAMINYLTRANSFERASE SPINDLY-RELATED"/>
    <property type="match status" value="1"/>
</dbReference>
<comment type="similarity">
    <text evidence="1">Belongs to the virb1 family.</text>
</comment>
<evidence type="ECO:0000256" key="4">
    <source>
        <dbReference type="PROSITE-ProRule" id="PRU00339"/>
    </source>
</evidence>
<dbReference type="InterPro" id="IPR011990">
    <property type="entry name" value="TPR-like_helical_dom_sf"/>
</dbReference>
<proteinExistence type="inferred from homology"/>
<feature type="repeat" description="TPR" evidence="4">
    <location>
        <begin position="233"/>
        <end position="266"/>
    </location>
</feature>
<gene>
    <name evidence="7" type="ORF">HK439_13845</name>
</gene>
<dbReference type="GO" id="GO:0046813">
    <property type="term" value="P:receptor-mediated virion attachment to host cell"/>
    <property type="evidence" value="ECO:0007669"/>
    <property type="project" value="TreeGrafter"/>
</dbReference>
<dbReference type="PROSITE" id="PS50293">
    <property type="entry name" value="TPR_REGION"/>
    <property type="match status" value="3"/>
</dbReference>
<dbReference type="PROSITE" id="PS50005">
    <property type="entry name" value="TPR"/>
    <property type="match status" value="4"/>
</dbReference>
<dbReference type="EMBL" id="JABFCZ010000014">
    <property type="protein sequence ID" value="MBD1547345.1"/>
    <property type="molecule type" value="Genomic_DNA"/>
</dbReference>
<evidence type="ECO:0000256" key="3">
    <source>
        <dbReference type="ARBA" id="ARBA00022803"/>
    </source>
</evidence>
<protein>
    <submittedName>
        <fullName evidence="7">Tetratricopeptide repeat protein</fullName>
    </submittedName>
</protein>
<dbReference type="SUPFAM" id="SSF53955">
    <property type="entry name" value="Lysozyme-like"/>
    <property type="match status" value="1"/>
</dbReference>
<evidence type="ECO:0000259" key="6">
    <source>
        <dbReference type="Pfam" id="PF01464"/>
    </source>
</evidence>
<dbReference type="Proteomes" id="UP000598467">
    <property type="component" value="Unassembled WGS sequence"/>
</dbReference>
<organism evidence="7 8">
    <name type="scientific">Roseibium aggregatum</name>
    <dbReference type="NCBI Taxonomy" id="187304"/>
    <lineage>
        <taxon>Bacteria</taxon>
        <taxon>Pseudomonadati</taxon>
        <taxon>Pseudomonadota</taxon>
        <taxon>Alphaproteobacteria</taxon>
        <taxon>Hyphomicrobiales</taxon>
        <taxon>Stappiaceae</taxon>
        <taxon>Roseibium</taxon>
    </lineage>
</organism>
<keyword evidence="3 4" id="KW-0802">TPR repeat</keyword>
<keyword evidence="2" id="KW-0677">Repeat</keyword>
<dbReference type="Pfam" id="PF13181">
    <property type="entry name" value="TPR_8"/>
    <property type="match status" value="1"/>
</dbReference>
<dbReference type="Pfam" id="PF13431">
    <property type="entry name" value="TPR_17"/>
    <property type="match status" value="1"/>
</dbReference>
<dbReference type="PANTHER" id="PTHR44858">
    <property type="entry name" value="TETRATRICOPEPTIDE REPEAT PROTEIN 6"/>
    <property type="match status" value="1"/>
</dbReference>
<dbReference type="InterPro" id="IPR008258">
    <property type="entry name" value="Transglycosylase_SLT_dom_1"/>
</dbReference>
<keyword evidence="5" id="KW-0732">Signal</keyword>
<evidence type="ECO:0000256" key="1">
    <source>
        <dbReference type="ARBA" id="ARBA00009387"/>
    </source>
</evidence>
<dbReference type="Pfam" id="PF13414">
    <property type="entry name" value="TPR_11"/>
    <property type="match status" value="2"/>
</dbReference>
<dbReference type="SMART" id="SM00028">
    <property type="entry name" value="TPR"/>
    <property type="match status" value="6"/>
</dbReference>
<feature type="repeat" description="TPR" evidence="4">
    <location>
        <begin position="301"/>
        <end position="334"/>
    </location>
</feature>
<dbReference type="Pfam" id="PF01464">
    <property type="entry name" value="SLT"/>
    <property type="match status" value="1"/>
</dbReference>
<feature type="domain" description="Transglycosylase SLT" evidence="6">
    <location>
        <begin position="76"/>
        <end position="174"/>
    </location>
</feature>
<evidence type="ECO:0000313" key="8">
    <source>
        <dbReference type="Proteomes" id="UP000598467"/>
    </source>
</evidence>
<feature type="signal peptide" evidence="5">
    <location>
        <begin position="1"/>
        <end position="26"/>
    </location>
</feature>
<accession>A0A926S6L8</accession>
<dbReference type="Gene3D" id="1.10.530.10">
    <property type="match status" value="1"/>
</dbReference>
<name>A0A926S6L8_9HYPH</name>
<sequence>MTRFLRYLPVAIGFLSAAALPGEAGAMGLGRPEPIMGPHAADPGRSREIIELGSEQIIPPQTPEQAAFIAKVCTKIEAAAEAYALPPAFLARLIWTESRFDPDAISPMGAEGIAQFMPATAKVWGLENSFEPMTAIAASANLLGHLWKGYGNAGLAAAAYNAGEKRVDAWLRGRSGLPGETRGYVYAITGHSANDWKKKNPPDVRFVLDEARDFQEACNDYPQIKAPAQRRFANRYFNLGLALTAKKDYEAAILRYTVAIRLKPNFPDAYNNRGIIYRKTGDYEAAILNYDAAIRLKPTYAAAYNNRGYAKRKLGRFEEAIADYDQAIKLKPNYTAAFFNRGFAHAKLGNFSQAIADYSRAIKAQPGNALALYNRALAYQETGQHGKALNDLDKVIAANDGFARAYFQRATLLKRLGKAERARADYREAVALNAGFAEERFRKLFD</sequence>
<dbReference type="RefSeq" id="WP_190292100.1">
    <property type="nucleotide sequence ID" value="NZ_JABFCZ010000014.1"/>
</dbReference>
<comment type="caution">
    <text evidence="7">The sequence shown here is derived from an EMBL/GenBank/DDBJ whole genome shotgun (WGS) entry which is preliminary data.</text>
</comment>
<feature type="repeat" description="TPR" evidence="4">
    <location>
        <begin position="335"/>
        <end position="368"/>
    </location>
</feature>
<dbReference type="Gene3D" id="1.25.40.10">
    <property type="entry name" value="Tetratricopeptide repeat domain"/>
    <property type="match status" value="3"/>
</dbReference>
<reference evidence="7" key="1">
    <citation type="submission" date="2020-05" db="EMBL/GenBank/DDBJ databases">
        <title>Identification of trans-AT polyketide cluster in two marine bacteria, producers of a novel glutaramide-containing polyketide sesbanimide D and analogs.</title>
        <authorList>
            <person name="Kacar D."/>
            <person name="Rodriguez P."/>
            <person name="Canedo L."/>
            <person name="Gonzalez E."/>
            <person name="Galan B."/>
            <person name="De La Calle F."/>
            <person name="Garcia J.L."/>
        </authorList>
    </citation>
    <scope>NUCLEOTIDE SEQUENCE</scope>
    <source>
        <strain evidence="7">PHM038</strain>
    </source>
</reference>
<feature type="chain" id="PRO_5036721221" evidence="5">
    <location>
        <begin position="27"/>
        <end position="446"/>
    </location>
</feature>
<dbReference type="InterPro" id="IPR023346">
    <property type="entry name" value="Lysozyme-like_dom_sf"/>
</dbReference>
<dbReference type="SUPFAM" id="SSF48439">
    <property type="entry name" value="Protein prenylyltransferase"/>
    <property type="match status" value="1"/>
</dbReference>
<evidence type="ECO:0000256" key="5">
    <source>
        <dbReference type="SAM" id="SignalP"/>
    </source>
</evidence>
<evidence type="ECO:0000313" key="7">
    <source>
        <dbReference type="EMBL" id="MBD1547345.1"/>
    </source>
</evidence>
<dbReference type="InterPro" id="IPR050498">
    <property type="entry name" value="Ycf3"/>
</dbReference>
<feature type="repeat" description="TPR" evidence="4">
    <location>
        <begin position="267"/>
        <end position="300"/>
    </location>
</feature>